<evidence type="ECO:0000313" key="1">
    <source>
        <dbReference type="EMBL" id="KAG0447463.1"/>
    </source>
</evidence>
<reference evidence="3 4" key="1">
    <citation type="journal article" date="2020" name="Nat. Food">
        <title>A phased Vanilla planifolia genome enables genetic improvement of flavour and production.</title>
        <authorList>
            <person name="Hasing T."/>
            <person name="Tang H."/>
            <person name="Brym M."/>
            <person name="Khazi F."/>
            <person name="Huang T."/>
            <person name="Chambers A.H."/>
        </authorList>
    </citation>
    <scope>NUCLEOTIDE SEQUENCE [LARGE SCALE GENOMIC DNA]</scope>
    <source>
        <tissue evidence="2">Leaf</tissue>
    </source>
</reference>
<evidence type="ECO:0000313" key="3">
    <source>
        <dbReference type="Proteomes" id="UP000636800"/>
    </source>
</evidence>
<dbReference type="Proteomes" id="UP000636800">
    <property type="component" value="Unassembled WGS sequence"/>
</dbReference>
<proteinExistence type="predicted"/>
<sequence length="78" mass="8069">MPSRQHSNLLRSLSKTLSLTLSSGLVRPGSGGDLTSLLALHDAPDISLLPGPASVTANSLRAGLNHGLPESIFTAREP</sequence>
<accession>A0A835U651</accession>
<keyword evidence="3" id="KW-1185">Reference proteome</keyword>
<protein>
    <submittedName>
        <fullName evidence="2">Uncharacterized protein</fullName>
    </submittedName>
</protein>
<comment type="caution">
    <text evidence="2">The sequence shown here is derived from an EMBL/GenBank/DDBJ whole genome shotgun (WGS) entry which is preliminary data.</text>
</comment>
<dbReference type="EMBL" id="JADCNL010000454">
    <property type="protein sequence ID" value="KAG0447551.1"/>
    <property type="molecule type" value="Genomic_DNA"/>
</dbReference>
<dbReference type="EMBL" id="JADCNM010000455">
    <property type="protein sequence ID" value="KAG0447463.1"/>
    <property type="molecule type" value="Genomic_DNA"/>
</dbReference>
<name>A0A835U651_VANPL</name>
<evidence type="ECO:0000313" key="2">
    <source>
        <dbReference type="EMBL" id="KAG0447551.1"/>
    </source>
</evidence>
<gene>
    <name evidence="2" type="ORF">HPP92_028282</name>
    <name evidence="1" type="ORF">HPP92_028313</name>
</gene>
<evidence type="ECO:0000313" key="4">
    <source>
        <dbReference type="Proteomes" id="UP000639772"/>
    </source>
</evidence>
<dbReference type="AlphaFoldDB" id="A0A835U651"/>
<dbReference type="Proteomes" id="UP000639772">
    <property type="component" value="Unassembled WGS sequence"/>
</dbReference>
<organism evidence="2 3">
    <name type="scientific">Vanilla planifolia</name>
    <name type="common">Vanilla</name>
    <dbReference type="NCBI Taxonomy" id="51239"/>
    <lineage>
        <taxon>Eukaryota</taxon>
        <taxon>Viridiplantae</taxon>
        <taxon>Streptophyta</taxon>
        <taxon>Embryophyta</taxon>
        <taxon>Tracheophyta</taxon>
        <taxon>Spermatophyta</taxon>
        <taxon>Magnoliopsida</taxon>
        <taxon>Liliopsida</taxon>
        <taxon>Asparagales</taxon>
        <taxon>Orchidaceae</taxon>
        <taxon>Vanilloideae</taxon>
        <taxon>Vanilleae</taxon>
        <taxon>Vanilla</taxon>
    </lineage>
</organism>